<dbReference type="Gene3D" id="1.10.1370.30">
    <property type="match status" value="1"/>
</dbReference>
<dbReference type="AlphaFoldDB" id="A0A235BSX8"/>
<feature type="non-terminal residue" evidence="1">
    <location>
        <position position="1"/>
    </location>
</feature>
<reference evidence="1 2" key="1">
    <citation type="submission" date="2017-07" db="EMBL/GenBank/DDBJ databases">
        <title>Recovery of genomes from metagenomes via a dereplication, aggregation, and scoring strategy.</title>
        <authorList>
            <person name="Sieber C.M."/>
            <person name="Probst A.J."/>
            <person name="Sharrar A."/>
            <person name="Thomas B.C."/>
            <person name="Hess M."/>
            <person name="Tringe S.G."/>
            <person name="Banfield J.F."/>
        </authorList>
    </citation>
    <scope>NUCLEOTIDE SEQUENCE [LARGE SCALE GENOMIC DNA]</scope>
    <source>
        <strain evidence="1">JGI_Cruoil_03_44_89</strain>
    </source>
</reference>
<dbReference type="SUPFAM" id="SSF55486">
    <property type="entry name" value="Metalloproteases ('zincins'), catalytic domain"/>
    <property type="match status" value="1"/>
</dbReference>
<protein>
    <recommendedName>
        <fullName evidence="3">Peptidase M3A/M3B catalytic domain-containing protein</fullName>
    </recommendedName>
</protein>
<dbReference type="Proteomes" id="UP000215215">
    <property type="component" value="Unassembled WGS sequence"/>
</dbReference>
<organism evidence="1 2">
    <name type="scientific">candidate division WOR-3 bacterium JGI_Cruoil_03_44_89</name>
    <dbReference type="NCBI Taxonomy" id="1973748"/>
    <lineage>
        <taxon>Bacteria</taxon>
        <taxon>Bacteria division WOR-3</taxon>
    </lineage>
</organism>
<evidence type="ECO:0000313" key="1">
    <source>
        <dbReference type="EMBL" id="OYD15344.1"/>
    </source>
</evidence>
<dbReference type="EMBL" id="NOZQ01000128">
    <property type="protein sequence ID" value="OYD15344.1"/>
    <property type="molecule type" value="Genomic_DNA"/>
</dbReference>
<proteinExistence type="predicted"/>
<name>A0A235BSX8_UNCW3</name>
<sequence>YFPRDNLIPSLKKTVESFGKDFDALNINIRFVDIPYGGLCFGIRIPDDMRILLNPRDGHRWYGTIFHEFGHALQGASIRQDSFILKGSEGPFSEGMADVWGGLPSLPEWLESFTGIPHPEIDRFMKARIFDLIYGIRSIMVWSNFEIEAYKNPDSDLDEVWNRLMREYLLIDSAGKRWASNYFILTYPMYAQNYLLSPMIKEQVYAFLRRKFGGLLGSPDVLNYITENLYADGCLFPWTEKIEKATEKPFGPDDLIRVIESLP</sequence>
<accession>A0A235BSX8</accession>
<evidence type="ECO:0008006" key="3">
    <source>
        <dbReference type="Google" id="ProtNLM"/>
    </source>
</evidence>
<evidence type="ECO:0000313" key="2">
    <source>
        <dbReference type="Proteomes" id="UP000215215"/>
    </source>
</evidence>
<gene>
    <name evidence="1" type="ORF">CH333_05960</name>
</gene>
<comment type="caution">
    <text evidence="1">The sequence shown here is derived from an EMBL/GenBank/DDBJ whole genome shotgun (WGS) entry which is preliminary data.</text>
</comment>